<evidence type="ECO:0000259" key="2">
    <source>
        <dbReference type="Pfam" id="PF04264"/>
    </source>
</evidence>
<keyword evidence="1" id="KW-0732">Signal</keyword>
<evidence type="ECO:0000256" key="1">
    <source>
        <dbReference type="SAM" id="SignalP"/>
    </source>
</evidence>
<dbReference type="OrthoDB" id="5292899at2"/>
<reference evidence="3 4" key="1">
    <citation type="submission" date="2019-02" db="EMBL/GenBank/DDBJ databases">
        <title>Genome sequence of the sea-ice species Brumimicrobium glaciale.</title>
        <authorList>
            <person name="Bowman J.P."/>
        </authorList>
    </citation>
    <scope>NUCLEOTIDE SEQUENCE [LARGE SCALE GENOMIC DNA]</scope>
    <source>
        <strain evidence="3 4">IC156</strain>
    </source>
</reference>
<organism evidence="3 4">
    <name type="scientific">Brumimicrobium glaciale</name>
    <dbReference type="NCBI Taxonomy" id="200475"/>
    <lineage>
        <taxon>Bacteria</taxon>
        <taxon>Pseudomonadati</taxon>
        <taxon>Bacteroidota</taxon>
        <taxon>Flavobacteriia</taxon>
        <taxon>Flavobacteriales</taxon>
        <taxon>Crocinitomicaceae</taxon>
        <taxon>Brumimicrobium</taxon>
    </lineage>
</organism>
<protein>
    <submittedName>
        <fullName evidence="3">YceI family protein</fullName>
    </submittedName>
</protein>
<feature type="signal peptide" evidence="1">
    <location>
        <begin position="1"/>
        <end position="23"/>
    </location>
</feature>
<feature type="domain" description="Lipid/polyisoprenoid-binding YceI-like" evidence="2">
    <location>
        <begin position="40"/>
        <end position="176"/>
    </location>
</feature>
<comment type="caution">
    <text evidence="3">The sequence shown here is derived from an EMBL/GenBank/DDBJ whole genome shotgun (WGS) entry which is preliminary data.</text>
</comment>
<dbReference type="InterPro" id="IPR007372">
    <property type="entry name" value="Lipid/polyisoprenoid-bd_YceI"/>
</dbReference>
<feature type="chain" id="PRO_5020729731" evidence="1">
    <location>
        <begin position="24"/>
        <end position="215"/>
    </location>
</feature>
<evidence type="ECO:0000313" key="4">
    <source>
        <dbReference type="Proteomes" id="UP000293952"/>
    </source>
</evidence>
<dbReference type="EMBL" id="SETE01000001">
    <property type="protein sequence ID" value="RYM35996.1"/>
    <property type="molecule type" value="Genomic_DNA"/>
</dbReference>
<dbReference type="AlphaFoldDB" id="A0A4Q4KR26"/>
<name>A0A4Q4KR26_9FLAO</name>
<gene>
    <name evidence="3" type="ORF">ERX46_03090</name>
</gene>
<dbReference type="SUPFAM" id="SSF101874">
    <property type="entry name" value="YceI-like"/>
    <property type="match status" value="1"/>
</dbReference>
<dbReference type="RefSeq" id="WP_130092361.1">
    <property type="nucleotide sequence ID" value="NZ_SETE01000001.1"/>
</dbReference>
<dbReference type="InterPro" id="IPR036761">
    <property type="entry name" value="TTHA0802/YceI-like_sf"/>
</dbReference>
<sequence length="215" mass="23657">MMKNTKFLFIALAGLMISSCAEGTDDTASADVDNKETCLYSYSAENSELKFTAYKFLGKTGVGGTFNEINVKGGEENESAIAVLESLSFEIPVSSIATKDEGRDEKIKEHFFGQINTPTLTGKVVRINEEANSATLIITMNEVSNEVRGKYTLNDGAFTFDTEINVNDWQANEGIVRLNEVCKDLHTDHANGDTESKLWPDVTLSFVTQLKKNCN</sequence>
<dbReference type="PROSITE" id="PS51257">
    <property type="entry name" value="PROKAR_LIPOPROTEIN"/>
    <property type="match status" value="1"/>
</dbReference>
<dbReference type="Pfam" id="PF04264">
    <property type="entry name" value="YceI"/>
    <property type="match status" value="1"/>
</dbReference>
<dbReference type="Proteomes" id="UP000293952">
    <property type="component" value="Unassembled WGS sequence"/>
</dbReference>
<dbReference type="Gene3D" id="2.40.128.110">
    <property type="entry name" value="Lipid/polyisoprenoid-binding, YceI-like"/>
    <property type="match status" value="1"/>
</dbReference>
<keyword evidence="4" id="KW-1185">Reference proteome</keyword>
<accession>A0A4Q4KR26</accession>
<evidence type="ECO:0000313" key="3">
    <source>
        <dbReference type="EMBL" id="RYM35996.1"/>
    </source>
</evidence>
<proteinExistence type="predicted"/>